<proteinExistence type="predicted"/>
<evidence type="ECO:0000313" key="3">
    <source>
        <dbReference type="Proteomes" id="UP001530293"/>
    </source>
</evidence>
<keyword evidence="1" id="KW-1133">Transmembrane helix</keyword>
<sequence length="183" mass="20177">MKTAGLAPTGMEGLFFAVGSSRALLAPLGDLAMGMMNERYNPNCPECRDSYGHFCDQLVVGGENGDTFHCSSVQESCSVFLDNLQQTCPTTCTECPTWEPINPSTFWYILAIVSVSSPLLAWIFLPFLRGKRNRDDRCYGVCSVSMNRYLGICGAPEDKTSCQIYGFVEDESDFDAKLRSVVC</sequence>
<comment type="caution">
    <text evidence="2">The sequence shown here is derived from an EMBL/GenBank/DDBJ whole genome shotgun (WGS) entry which is preliminary data.</text>
</comment>
<keyword evidence="1" id="KW-0812">Transmembrane</keyword>
<name>A0ABD3M3B6_9STRA</name>
<reference evidence="2 3" key="1">
    <citation type="submission" date="2024-10" db="EMBL/GenBank/DDBJ databases">
        <title>Updated reference genomes for cyclostephanoid diatoms.</title>
        <authorList>
            <person name="Roberts W.R."/>
            <person name="Alverson A.J."/>
        </authorList>
    </citation>
    <scope>NUCLEOTIDE SEQUENCE [LARGE SCALE GENOMIC DNA]</scope>
    <source>
        <strain evidence="2 3">AJA232-27</strain>
    </source>
</reference>
<protein>
    <recommendedName>
        <fullName evidence="4">ShKT domain-containing protein</fullName>
    </recommendedName>
</protein>
<keyword evidence="1" id="KW-0472">Membrane</keyword>
<accession>A0ABD3M3B6</accession>
<dbReference type="AlphaFoldDB" id="A0ABD3M3B6"/>
<evidence type="ECO:0008006" key="4">
    <source>
        <dbReference type="Google" id="ProtNLM"/>
    </source>
</evidence>
<feature type="transmembrane region" description="Helical" evidence="1">
    <location>
        <begin position="106"/>
        <end position="128"/>
    </location>
</feature>
<organism evidence="2 3">
    <name type="scientific">Discostella pseudostelligera</name>
    <dbReference type="NCBI Taxonomy" id="259834"/>
    <lineage>
        <taxon>Eukaryota</taxon>
        <taxon>Sar</taxon>
        <taxon>Stramenopiles</taxon>
        <taxon>Ochrophyta</taxon>
        <taxon>Bacillariophyta</taxon>
        <taxon>Coscinodiscophyceae</taxon>
        <taxon>Thalassiosirophycidae</taxon>
        <taxon>Stephanodiscales</taxon>
        <taxon>Stephanodiscaceae</taxon>
        <taxon>Discostella</taxon>
    </lineage>
</organism>
<evidence type="ECO:0000256" key="1">
    <source>
        <dbReference type="SAM" id="Phobius"/>
    </source>
</evidence>
<dbReference type="Proteomes" id="UP001530293">
    <property type="component" value="Unassembled WGS sequence"/>
</dbReference>
<evidence type="ECO:0000313" key="2">
    <source>
        <dbReference type="EMBL" id="KAL3758218.1"/>
    </source>
</evidence>
<keyword evidence="3" id="KW-1185">Reference proteome</keyword>
<dbReference type="EMBL" id="JALLBG020000237">
    <property type="protein sequence ID" value="KAL3758218.1"/>
    <property type="molecule type" value="Genomic_DNA"/>
</dbReference>
<gene>
    <name evidence="2" type="ORF">ACHAWU_004856</name>
</gene>